<dbReference type="PROSITE" id="PS00519">
    <property type="entry name" value="HTH_ASNC_1"/>
    <property type="match status" value="1"/>
</dbReference>
<keyword evidence="8" id="KW-1185">Reference proteome</keyword>
<dbReference type="GO" id="GO:0006355">
    <property type="term" value="P:regulation of DNA-templated transcription"/>
    <property type="evidence" value="ECO:0007669"/>
    <property type="project" value="UniProtKB-ARBA"/>
</dbReference>
<feature type="domain" description="HTH cro/C1-type" evidence="5">
    <location>
        <begin position="17"/>
        <end position="40"/>
    </location>
</feature>
<dbReference type="Pfam" id="PF01037">
    <property type="entry name" value="AsnC_trans_reg"/>
    <property type="match status" value="1"/>
</dbReference>
<dbReference type="Gene3D" id="1.10.10.10">
    <property type="entry name" value="Winged helix-like DNA-binding domain superfamily/Winged helix DNA-binding domain"/>
    <property type="match status" value="1"/>
</dbReference>
<dbReference type="SUPFAM" id="SSF54909">
    <property type="entry name" value="Dimeric alpha+beta barrel"/>
    <property type="match status" value="1"/>
</dbReference>
<dbReference type="Pfam" id="PF13412">
    <property type="entry name" value="HTH_24"/>
    <property type="match status" value="1"/>
</dbReference>
<dbReference type="InterPro" id="IPR019885">
    <property type="entry name" value="Tscrpt_reg_HTH_AsnC-type_CS"/>
</dbReference>
<gene>
    <name evidence="7" type="ORF">PH603_14780</name>
</gene>
<evidence type="ECO:0000313" key="7">
    <source>
        <dbReference type="EMBL" id="WCL53802.1"/>
    </source>
</evidence>
<dbReference type="EMBL" id="CP116805">
    <property type="protein sequence ID" value="WCL53802.1"/>
    <property type="molecule type" value="Genomic_DNA"/>
</dbReference>
<evidence type="ECO:0000256" key="1">
    <source>
        <dbReference type="ARBA" id="ARBA00023015"/>
    </source>
</evidence>
<dbReference type="AlphaFoldDB" id="A0AAE9XMP7"/>
<evidence type="ECO:0000259" key="5">
    <source>
        <dbReference type="PROSITE" id="PS50943"/>
    </source>
</evidence>
<evidence type="ECO:0000259" key="6">
    <source>
        <dbReference type="PROSITE" id="PS50956"/>
    </source>
</evidence>
<dbReference type="PANTHER" id="PTHR30154">
    <property type="entry name" value="LEUCINE-RESPONSIVE REGULATORY PROTEIN"/>
    <property type="match status" value="1"/>
</dbReference>
<dbReference type="PROSITE" id="PS50943">
    <property type="entry name" value="HTH_CROC1"/>
    <property type="match status" value="1"/>
</dbReference>
<proteinExistence type="predicted"/>
<sequence length="156" mass="17437">MKAGNTVQLDKIDQNIIRQMRQNARITVTDLAEKVGISKTPCLNRLKRLERDGYILGYTALINHTKLAAGHIAYVQVTVSDTRSEALNAFNDAVRKIPEVTQCHMMAASFDYLLKVRTKDMTEYRTVLGEKISSLPHVSHTSTFAVMETVVDPGTD</sequence>
<dbReference type="InterPro" id="IPR001387">
    <property type="entry name" value="Cro/C1-type_HTH"/>
</dbReference>
<evidence type="ECO:0000256" key="2">
    <source>
        <dbReference type="ARBA" id="ARBA00023125"/>
    </source>
</evidence>
<dbReference type="GO" id="GO:0043565">
    <property type="term" value="F:sequence-specific DNA binding"/>
    <property type="evidence" value="ECO:0007669"/>
    <property type="project" value="InterPro"/>
</dbReference>
<reference evidence="7" key="1">
    <citation type="submission" date="2023-01" db="EMBL/GenBank/DDBJ databases">
        <title>The genome sequence of Kordiimonadaceae bacterium 6D33.</title>
        <authorList>
            <person name="Liu Y."/>
        </authorList>
    </citation>
    <scope>NUCLEOTIDE SEQUENCE</scope>
    <source>
        <strain evidence="7">6D33</strain>
    </source>
</reference>
<dbReference type="InterPro" id="IPR011991">
    <property type="entry name" value="ArsR-like_HTH"/>
</dbReference>
<keyword evidence="2" id="KW-0238">DNA-binding</keyword>
<dbReference type="InterPro" id="IPR000485">
    <property type="entry name" value="AsnC-type_HTH_dom"/>
</dbReference>
<dbReference type="PROSITE" id="PS50956">
    <property type="entry name" value="HTH_ASNC_2"/>
    <property type="match status" value="1"/>
</dbReference>
<feature type="domain" description="HTH asnC-type" evidence="6">
    <location>
        <begin position="9"/>
        <end position="72"/>
    </location>
</feature>
<dbReference type="RefSeq" id="WP_289503416.1">
    <property type="nucleotide sequence ID" value="NZ_CP116805.1"/>
</dbReference>
<organism evidence="7 8">
    <name type="scientific">Gimibacter soli</name>
    <dbReference type="NCBI Taxonomy" id="3024400"/>
    <lineage>
        <taxon>Bacteria</taxon>
        <taxon>Pseudomonadati</taxon>
        <taxon>Pseudomonadota</taxon>
        <taxon>Alphaproteobacteria</taxon>
        <taxon>Kordiimonadales</taxon>
        <taxon>Temperatibacteraceae</taxon>
        <taxon>Gimibacter</taxon>
    </lineage>
</organism>
<dbReference type="KEGG" id="gso:PH603_14780"/>
<name>A0AAE9XMP7_9PROT</name>
<dbReference type="PRINTS" id="PR00033">
    <property type="entry name" value="HTHASNC"/>
</dbReference>
<dbReference type="InterPro" id="IPR011008">
    <property type="entry name" value="Dimeric_a/b-barrel"/>
</dbReference>
<keyword evidence="1" id="KW-0805">Transcription regulation</keyword>
<accession>A0AAE9XMP7</accession>
<dbReference type="PANTHER" id="PTHR30154:SF0">
    <property type="entry name" value="LEUCINE-RESPONSIVE REGULATORY PROTEIN"/>
    <property type="match status" value="1"/>
</dbReference>
<dbReference type="InterPro" id="IPR019887">
    <property type="entry name" value="Tscrpt_reg_AsnC/Lrp_C"/>
</dbReference>
<dbReference type="SMART" id="SM00344">
    <property type="entry name" value="HTH_ASNC"/>
    <property type="match status" value="1"/>
</dbReference>
<dbReference type="Gene3D" id="3.30.70.920">
    <property type="match status" value="1"/>
</dbReference>
<evidence type="ECO:0000256" key="4">
    <source>
        <dbReference type="ARBA" id="ARBA00023163"/>
    </source>
</evidence>
<dbReference type="Proteomes" id="UP001217500">
    <property type="component" value="Chromosome"/>
</dbReference>
<evidence type="ECO:0000313" key="8">
    <source>
        <dbReference type="Proteomes" id="UP001217500"/>
    </source>
</evidence>
<dbReference type="CDD" id="cd00090">
    <property type="entry name" value="HTH_ARSR"/>
    <property type="match status" value="1"/>
</dbReference>
<dbReference type="GO" id="GO:0005829">
    <property type="term" value="C:cytosol"/>
    <property type="evidence" value="ECO:0007669"/>
    <property type="project" value="TreeGrafter"/>
</dbReference>
<dbReference type="GO" id="GO:0043200">
    <property type="term" value="P:response to amino acid"/>
    <property type="evidence" value="ECO:0007669"/>
    <property type="project" value="TreeGrafter"/>
</dbReference>
<keyword evidence="3" id="KW-0010">Activator</keyword>
<protein>
    <submittedName>
        <fullName evidence="7">Lrp/AsnC ligand binding domain-containing protein</fullName>
    </submittedName>
</protein>
<dbReference type="SUPFAM" id="SSF46785">
    <property type="entry name" value="Winged helix' DNA-binding domain"/>
    <property type="match status" value="1"/>
</dbReference>
<keyword evidence="4" id="KW-0804">Transcription</keyword>
<dbReference type="InterPro" id="IPR036390">
    <property type="entry name" value="WH_DNA-bd_sf"/>
</dbReference>
<evidence type="ECO:0000256" key="3">
    <source>
        <dbReference type="ARBA" id="ARBA00023159"/>
    </source>
</evidence>
<dbReference type="InterPro" id="IPR019888">
    <property type="entry name" value="Tscrpt_reg_AsnC-like"/>
</dbReference>
<dbReference type="InterPro" id="IPR036388">
    <property type="entry name" value="WH-like_DNA-bd_sf"/>
</dbReference>